<protein>
    <submittedName>
        <fullName evidence="1">Uncharacterized protein</fullName>
    </submittedName>
</protein>
<evidence type="ECO:0000313" key="2">
    <source>
        <dbReference type="Proteomes" id="UP000033869"/>
    </source>
</evidence>
<reference evidence="1 2" key="1">
    <citation type="journal article" date="2015" name="Nature">
        <title>rRNA introns, odd ribosomes, and small enigmatic genomes across a large radiation of phyla.</title>
        <authorList>
            <person name="Brown C.T."/>
            <person name="Hug L.A."/>
            <person name="Thomas B.C."/>
            <person name="Sharon I."/>
            <person name="Castelle C.J."/>
            <person name="Singh A."/>
            <person name="Wilkins M.J."/>
            <person name="Williams K.H."/>
            <person name="Banfield J.F."/>
        </authorList>
    </citation>
    <scope>NUCLEOTIDE SEQUENCE [LARGE SCALE GENOMIC DNA]</scope>
</reference>
<proteinExistence type="predicted"/>
<accession>A0A0G0W9I6</accession>
<sequence>MSIRGNEQNNLADLANHLQTVRDNQDRNDVRLVNLKDGQVLDTDGKVVNLNEGRHHISFKEGRGSLFNQQF</sequence>
<dbReference type="Proteomes" id="UP000033869">
    <property type="component" value="Unassembled WGS sequence"/>
</dbReference>
<dbReference type="AlphaFoldDB" id="A0A0G0W9I6"/>
<gene>
    <name evidence="1" type="ORF">UU65_C0005G0028</name>
</gene>
<name>A0A0G0W9I6_UNCC2</name>
<comment type="caution">
    <text evidence="1">The sequence shown here is derived from an EMBL/GenBank/DDBJ whole genome shotgun (WGS) entry which is preliminary data.</text>
</comment>
<dbReference type="EMBL" id="LCBL01000005">
    <property type="protein sequence ID" value="KKS08717.1"/>
    <property type="molecule type" value="Genomic_DNA"/>
</dbReference>
<evidence type="ECO:0000313" key="1">
    <source>
        <dbReference type="EMBL" id="KKS08717.1"/>
    </source>
</evidence>
<organism evidence="1 2">
    <name type="scientific">candidate division CPR2 bacterium GW2011_GWC1_41_48</name>
    <dbReference type="NCBI Taxonomy" id="1618344"/>
    <lineage>
        <taxon>Bacteria</taxon>
        <taxon>Bacteria division CPR2</taxon>
    </lineage>
</organism>